<keyword evidence="5" id="KW-1185">Reference proteome</keyword>
<dbReference type="OrthoDB" id="1828825at2"/>
<sequence>MTPWKKRLAATIVAATFATGSLALFTGPAQAERHEADRGWSGAWTTSQQKPGANFKPNWSKDGFADHTVRQVVRPTDSGDKARVTLSNLYGDRPLRVTAATVASSGDGAAVDADSLRALTFDGGKSAAVPAGEELTSDAVRFEVSALESVTVTLYFAEATGPATFHDESLATSYRAAGDHAGDADGAAFTETDDSWYYLSDLEVVADKKKDGVITLGDSITDGVDSTVDADNRYPDQLAERLADSGDPRAVLNAGISGNRVVTDSDNFGDHATARFDRDVLDKKGIGTLIMAEGINDIGFPERDEPVFQPNPEVTAEQIIAEYSAIIDSAHKAGLRVIGGTLSPMKGHAHYSERGEAVRDAVNEWIRESGEFDAVADFDKAVRSATDEDVFDPAYDSGDHLHPSDAGYQAMAEAVDLEDL</sequence>
<protein>
    <submittedName>
        <fullName evidence="4">Lipolytic protein G-D-S-L family</fullName>
    </submittedName>
</protein>
<feature type="chain" id="PRO_5003048836" evidence="2">
    <location>
        <begin position="32"/>
        <end position="420"/>
    </location>
</feature>
<dbReference type="Pfam" id="PF13472">
    <property type="entry name" value="Lipase_GDSL_2"/>
    <property type="match status" value="1"/>
</dbReference>
<dbReference type="EMBL" id="CP001778">
    <property type="protein sequence ID" value="ADD41962.1"/>
    <property type="molecule type" value="Genomic_DNA"/>
</dbReference>
<evidence type="ECO:0000256" key="1">
    <source>
        <dbReference type="SAM" id="MobiDB-lite"/>
    </source>
</evidence>
<dbReference type="Gene3D" id="3.40.50.1110">
    <property type="entry name" value="SGNH hydrolase"/>
    <property type="match status" value="1"/>
</dbReference>
<accession>D3Q3C1</accession>
<dbReference type="InterPro" id="IPR036514">
    <property type="entry name" value="SGNH_hydro_sf"/>
</dbReference>
<keyword evidence="2" id="KW-0732">Signal</keyword>
<dbReference type="PANTHER" id="PTHR43784:SF2">
    <property type="entry name" value="GDSL-LIKE LIPASE_ACYLHYDROLASE, PUTATIVE (AFU_ORTHOLOGUE AFUA_2G00820)-RELATED"/>
    <property type="match status" value="1"/>
</dbReference>
<dbReference type="SUPFAM" id="SSF52266">
    <property type="entry name" value="SGNH hydrolase"/>
    <property type="match status" value="1"/>
</dbReference>
<feature type="domain" description="SGNH hydrolase-type esterase" evidence="3">
    <location>
        <begin position="216"/>
        <end position="410"/>
    </location>
</feature>
<evidence type="ECO:0000259" key="3">
    <source>
        <dbReference type="Pfam" id="PF13472"/>
    </source>
</evidence>
<reference evidence="4 5" key="1">
    <citation type="journal article" date="2009" name="Stand. Genomic Sci.">
        <title>Complete genome sequence of Stackebrandtia nassauensis type strain (LLR-40K-21).</title>
        <authorList>
            <person name="Munk C."/>
            <person name="Lapidus A."/>
            <person name="Copeland A."/>
            <person name="Jando M."/>
            <person name="Mayilraj S."/>
            <person name="Glavina Del Rio T."/>
            <person name="Nolan M."/>
            <person name="Chen F."/>
            <person name="Lucas S."/>
            <person name="Tice H."/>
            <person name="Cheng J.F."/>
            <person name="Han C."/>
            <person name="Detter J.C."/>
            <person name="Bruce D."/>
            <person name="Goodwin L."/>
            <person name="Chain P."/>
            <person name="Pitluck S."/>
            <person name="Goker M."/>
            <person name="Ovchinikova G."/>
            <person name="Pati A."/>
            <person name="Ivanova N."/>
            <person name="Mavromatis K."/>
            <person name="Chen A."/>
            <person name="Palaniappan K."/>
            <person name="Land M."/>
            <person name="Hauser L."/>
            <person name="Chang Y.J."/>
            <person name="Jeffries C.D."/>
            <person name="Bristow J."/>
            <person name="Eisen J.A."/>
            <person name="Markowitz V."/>
            <person name="Hugenholtz P."/>
            <person name="Kyrpides N.C."/>
            <person name="Klenk H.P."/>
        </authorList>
    </citation>
    <scope>NUCLEOTIDE SEQUENCE [LARGE SCALE GENOMIC DNA]</scope>
    <source>
        <strain evidence="5">DSM 44728 / CIP 108903 / NRRL B-16338 / NBRC 102104 / LLR-40K-21</strain>
    </source>
</reference>
<evidence type="ECO:0000313" key="5">
    <source>
        <dbReference type="Proteomes" id="UP000000844"/>
    </source>
</evidence>
<dbReference type="InterPro" id="IPR053140">
    <property type="entry name" value="GDSL_Rv0518-like"/>
</dbReference>
<evidence type="ECO:0000256" key="2">
    <source>
        <dbReference type="SAM" id="SignalP"/>
    </source>
</evidence>
<dbReference type="AlphaFoldDB" id="D3Q3C1"/>
<dbReference type="CDD" id="cd01830">
    <property type="entry name" value="XynE_like"/>
    <property type="match status" value="1"/>
</dbReference>
<proteinExistence type="predicted"/>
<dbReference type="eggNOG" id="COG2755">
    <property type="taxonomic scope" value="Bacteria"/>
</dbReference>
<evidence type="ECO:0000313" key="4">
    <source>
        <dbReference type="EMBL" id="ADD41962.1"/>
    </source>
</evidence>
<dbReference type="STRING" id="446470.Snas_2273"/>
<organism evidence="4 5">
    <name type="scientific">Stackebrandtia nassauensis (strain DSM 44728 / CIP 108903 / NRRL B-16338 / NBRC 102104 / LLR-40K-21)</name>
    <dbReference type="NCBI Taxonomy" id="446470"/>
    <lineage>
        <taxon>Bacteria</taxon>
        <taxon>Bacillati</taxon>
        <taxon>Actinomycetota</taxon>
        <taxon>Actinomycetes</taxon>
        <taxon>Glycomycetales</taxon>
        <taxon>Glycomycetaceae</taxon>
        <taxon>Stackebrandtia</taxon>
    </lineage>
</organism>
<name>D3Q3C1_STANL</name>
<dbReference type="KEGG" id="sna:Snas_2273"/>
<gene>
    <name evidence="4" type="ordered locus">Snas_2273</name>
</gene>
<feature type="signal peptide" evidence="2">
    <location>
        <begin position="1"/>
        <end position="31"/>
    </location>
</feature>
<dbReference type="HOGENOM" id="CLU_029872_1_0_11"/>
<feature type="region of interest" description="Disordered" evidence="1">
    <location>
        <begin position="36"/>
        <end position="60"/>
    </location>
</feature>
<dbReference type="Proteomes" id="UP000000844">
    <property type="component" value="Chromosome"/>
</dbReference>
<dbReference type="PANTHER" id="PTHR43784">
    <property type="entry name" value="GDSL-LIKE LIPASE/ACYLHYDROLASE, PUTATIVE (AFU_ORTHOLOGUE AFUA_2G00820)-RELATED"/>
    <property type="match status" value="1"/>
</dbReference>
<dbReference type="InterPro" id="IPR013830">
    <property type="entry name" value="SGNH_hydro"/>
</dbReference>
<dbReference type="RefSeq" id="WP_013017533.1">
    <property type="nucleotide sequence ID" value="NC_013947.1"/>
</dbReference>